<evidence type="ECO:0000256" key="6">
    <source>
        <dbReference type="ARBA" id="ARBA00022692"/>
    </source>
</evidence>
<keyword evidence="10" id="KW-0998">Cell outer membrane</keyword>
<accession>A0ABY6TKL1</accession>
<keyword evidence="4" id="KW-0813">Transport</keyword>
<dbReference type="Pfam" id="PF05662">
    <property type="entry name" value="YadA_stalk"/>
    <property type="match status" value="1"/>
</dbReference>
<protein>
    <submittedName>
        <fullName evidence="13">YadA domain-containing protein</fullName>
    </submittedName>
</protein>
<sequence length="103" mass="10819">MNAGGKKVTYVAPAEINPTSTDAVNGSQLHATNVQVHNNTQNIAKLGDRVNHLDTKVNKVNKEARADIAGTVATASLPQVYMAGKSMISAAAGHYKNENAVAY</sequence>
<dbReference type="GeneID" id="86155760"/>
<dbReference type="InterPro" id="IPR008635">
    <property type="entry name" value="Coiled_stalk_dom"/>
</dbReference>
<evidence type="ECO:0000256" key="7">
    <source>
        <dbReference type="ARBA" id="ARBA00022729"/>
    </source>
</evidence>
<comment type="caution">
    <text evidence="13">The sequence shown here is derived from an EMBL/GenBank/DDBJ whole genome shotgun (WGS) entry which is preliminary data.</text>
</comment>
<feature type="domain" description="Trimeric autotransporter adhesin YadA-like stalk" evidence="12">
    <location>
        <begin position="7"/>
        <end position="49"/>
    </location>
</feature>
<dbReference type="Proteomes" id="UP000308167">
    <property type="component" value="Unassembled WGS sequence"/>
</dbReference>
<dbReference type="InterPro" id="IPR045584">
    <property type="entry name" value="Pilin-like"/>
</dbReference>
<evidence type="ECO:0000256" key="5">
    <source>
        <dbReference type="ARBA" id="ARBA00022452"/>
    </source>
</evidence>
<proteinExistence type="inferred from homology"/>
<dbReference type="EMBL" id="CABFKI010000007">
    <property type="protein sequence ID" value="VTU08231.1"/>
    <property type="molecule type" value="Genomic_DNA"/>
</dbReference>
<dbReference type="SUPFAM" id="SSF101967">
    <property type="entry name" value="Adhesin YadA, collagen-binding domain"/>
    <property type="match status" value="1"/>
</dbReference>
<dbReference type="Gene3D" id="3.30.1300.30">
    <property type="entry name" value="GSPII I/J protein-like"/>
    <property type="match status" value="1"/>
</dbReference>
<dbReference type="SUPFAM" id="SSF54523">
    <property type="entry name" value="Pili subunits"/>
    <property type="match status" value="1"/>
</dbReference>
<keyword evidence="9" id="KW-0472">Membrane</keyword>
<evidence type="ECO:0000259" key="12">
    <source>
        <dbReference type="Pfam" id="PF05662"/>
    </source>
</evidence>
<comment type="similarity">
    <text evidence="3">Belongs to the autotransporter-2 (AT-2) (TC 1.B.40) family.</text>
</comment>
<gene>
    <name evidence="13" type="ORF">SAMEA1410922_01364</name>
</gene>
<keyword evidence="7" id="KW-0732">Signal</keyword>
<keyword evidence="5" id="KW-1134">Transmembrane beta strand</keyword>
<evidence type="ECO:0000259" key="11">
    <source>
        <dbReference type="Pfam" id="PF03895"/>
    </source>
</evidence>
<dbReference type="Gene3D" id="1.20.5.170">
    <property type="match status" value="1"/>
</dbReference>
<reference evidence="13 14" key="1">
    <citation type="submission" date="2019-05" db="EMBL/GenBank/DDBJ databases">
        <authorList>
            <consortium name="Pathogen Informatics"/>
        </authorList>
    </citation>
    <scope>NUCLEOTIDE SEQUENCE [LARGE SCALE GENOMIC DNA]</scope>
    <source>
        <strain evidence="13 14">NM319</strain>
    </source>
</reference>
<keyword evidence="6" id="KW-0812">Transmembrane</keyword>
<dbReference type="InterPro" id="IPR005594">
    <property type="entry name" value="YadA_C"/>
</dbReference>
<dbReference type="RefSeq" id="WP_246046168.1">
    <property type="nucleotide sequence ID" value="NZ_CABFKI010000007.1"/>
</dbReference>
<evidence type="ECO:0000256" key="9">
    <source>
        <dbReference type="ARBA" id="ARBA00023136"/>
    </source>
</evidence>
<evidence type="ECO:0000256" key="4">
    <source>
        <dbReference type="ARBA" id="ARBA00022448"/>
    </source>
</evidence>
<evidence type="ECO:0000256" key="10">
    <source>
        <dbReference type="ARBA" id="ARBA00023237"/>
    </source>
</evidence>
<evidence type="ECO:0000256" key="3">
    <source>
        <dbReference type="ARBA" id="ARBA00005848"/>
    </source>
</evidence>
<keyword evidence="8" id="KW-0653">Protein transport</keyword>
<evidence type="ECO:0000256" key="2">
    <source>
        <dbReference type="ARBA" id="ARBA00004442"/>
    </source>
</evidence>
<evidence type="ECO:0000256" key="1">
    <source>
        <dbReference type="ARBA" id="ARBA00004241"/>
    </source>
</evidence>
<organism evidence="13 14">
    <name type="scientific">Actinobacillus porcinus</name>
    <dbReference type="NCBI Taxonomy" id="51048"/>
    <lineage>
        <taxon>Bacteria</taxon>
        <taxon>Pseudomonadati</taxon>
        <taxon>Pseudomonadota</taxon>
        <taxon>Gammaproteobacteria</taxon>
        <taxon>Pasteurellales</taxon>
        <taxon>Pasteurellaceae</taxon>
        <taxon>Actinobacillus</taxon>
    </lineage>
</organism>
<evidence type="ECO:0000256" key="8">
    <source>
        <dbReference type="ARBA" id="ARBA00022927"/>
    </source>
</evidence>
<keyword evidence="14" id="KW-1185">Reference proteome</keyword>
<evidence type="ECO:0000313" key="13">
    <source>
        <dbReference type="EMBL" id="VTU08231.1"/>
    </source>
</evidence>
<evidence type="ECO:0000313" key="14">
    <source>
        <dbReference type="Proteomes" id="UP000308167"/>
    </source>
</evidence>
<dbReference type="InterPro" id="IPR011049">
    <property type="entry name" value="Serralysin-like_metalloprot_C"/>
</dbReference>
<name>A0ABY6TKL1_9PAST</name>
<feature type="domain" description="Trimeric autotransporter adhesin YadA-like C-terminal membrane anchor" evidence="11">
    <location>
        <begin position="78"/>
        <end position="102"/>
    </location>
</feature>
<dbReference type="Pfam" id="PF03895">
    <property type="entry name" value="YadA_anchor"/>
    <property type="match status" value="1"/>
</dbReference>
<comment type="subcellular location">
    <subcellularLocation>
        <location evidence="2">Cell outer membrane</location>
    </subcellularLocation>
    <subcellularLocation>
        <location evidence="1">Cell surface</location>
    </subcellularLocation>
</comment>